<comment type="caution">
    <text evidence="1">The sequence shown here is derived from an EMBL/GenBank/DDBJ whole genome shotgun (WGS) entry which is preliminary data.</text>
</comment>
<reference evidence="1" key="1">
    <citation type="submission" date="2020-09" db="EMBL/GenBank/DDBJ databases">
        <title>Genome-Enabled Discovery of Anthraquinone Biosynthesis in Senna tora.</title>
        <authorList>
            <person name="Kang S.-H."/>
            <person name="Pandey R.P."/>
            <person name="Lee C.-M."/>
            <person name="Sim J.-S."/>
            <person name="Jeong J.-T."/>
            <person name="Choi B.-S."/>
            <person name="Jung M."/>
            <person name="Ginzburg D."/>
            <person name="Zhao K."/>
            <person name="Won S.Y."/>
            <person name="Oh T.-J."/>
            <person name="Yu Y."/>
            <person name="Kim N.-H."/>
            <person name="Lee O.R."/>
            <person name="Lee T.-H."/>
            <person name="Bashyal P."/>
            <person name="Kim T.-S."/>
            <person name="Lee W.-H."/>
            <person name="Kawkins C."/>
            <person name="Kim C.-K."/>
            <person name="Kim J.S."/>
            <person name="Ahn B.O."/>
            <person name="Rhee S.Y."/>
            <person name="Sohng J.K."/>
        </authorList>
    </citation>
    <scope>NUCLEOTIDE SEQUENCE</scope>
    <source>
        <tissue evidence="1">Leaf</tissue>
    </source>
</reference>
<sequence length="65" mass="7543">MREGRRGGSDGGWAWWWGKAHGYGGLKVGEEEWRGLGWRKGLGEGMKRMEKRRKGRGVRVEREKN</sequence>
<protein>
    <submittedName>
        <fullName evidence="1">Uncharacterized protein</fullName>
    </submittedName>
</protein>
<dbReference type="Proteomes" id="UP000634136">
    <property type="component" value="Unassembled WGS sequence"/>
</dbReference>
<keyword evidence="2" id="KW-1185">Reference proteome</keyword>
<gene>
    <name evidence="1" type="ORF">G2W53_033177</name>
</gene>
<evidence type="ECO:0000313" key="1">
    <source>
        <dbReference type="EMBL" id="KAF7812201.1"/>
    </source>
</evidence>
<proteinExistence type="predicted"/>
<evidence type="ECO:0000313" key="2">
    <source>
        <dbReference type="Proteomes" id="UP000634136"/>
    </source>
</evidence>
<dbReference type="AlphaFoldDB" id="A0A834SYT0"/>
<accession>A0A834SYT0</accession>
<organism evidence="1 2">
    <name type="scientific">Senna tora</name>
    <dbReference type="NCBI Taxonomy" id="362788"/>
    <lineage>
        <taxon>Eukaryota</taxon>
        <taxon>Viridiplantae</taxon>
        <taxon>Streptophyta</taxon>
        <taxon>Embryophyta</taxon>
        <taxon>Tracheophyta</taxon>
        <taxon>Spermatophyta</taxon>
        <taxon>Magnoliopsida</taxon>
        <taxon>eudicotyledons</taxon>
        <taxon>Gunneridae</taxon>
        <taxon>Pentapetalae</taxon>
        <taxon>rosids</taxon>
        <taxon>fabids</taxon>
        <taxon>Fabales</taxon>
        <taxon>Fabaceae</taxon>
        <taxon>Caesalpinioideae</taxon>
        <taxon>Cassia clade</taxon>
        <taxon>Senna</taxon>
    </lineage>
</organism>
<name>A0A834SYT0_9FABA</name>
<dbReference type="EMBL" id="JAAIUW010000010">
    <property type="protein sequence ID" value="KAF7812201.1"/>
    <property type="molecule type" value="Genomic_DNA"/>
</dbReference>